<protein>
    <submittedName>
        <fullName evidence="1">Uncharacterized protein</fullName>
    </submittedName>
</protein>
<evidence type="ECO:0000313" key="1">
    <source>
        <dbReference type="EMBL" id="CAJ93569.1"/>
    </source>
</evidence>
<organism evidence="1 2">
    <name type="scientific">Cupriavidus necator (strain ATCC 17699 / DSM 428 / KCTC 22496 / NCIMB 10442 / H16 / Stanier 337)</name>
    <name type="common">Ralstonia eutropha</name>
    <dbReference type="NCBI Taxonomy" id="381666"/>
    <lineage>
        <taxon>Bacteria</taxon>
        <taxon>Pseudomonadati</taxon>
        <taxon>Pseudomonadota</taxon>
        <taxon>Betaproteobacteria</taxon>
        <taxon>Burkholderiales</taxon>
        <taxon>Burkholderiaceae</taxon>
        <taxon>Cupriavidus</taxon>
    </lineage>
</organism>
<dbReference type="Proteomes" id="UP000008210">
    <property type="component" value="Chromosome 1"/>
</dbReference>
<dbReference type="KEGG" id="reh:H16_A2481"/>
<dbReference type="EMBL" id="AM260479">
    <property type="protein sequence ID" value="CAJ93569.1"/>
    <property type="molecule type" value="Genomic_DNA"/>
</dbReference>
<accession>Q0K8V2</accession>
<dbReference type="HOGENOM" id="CLU_2492621_0_0_4"/>
<reference evidence="1 2" key="1">
    <citation type="journal article" date="2006" name="Nat. Biotechnol.">
        <title>Genome sequence of the bioplastic-producing 'Knallgas' bacterium Ralstonia eutropha H16.</title>
        <authorList>
            <person name="Pohlmann A."/>
            <person name="Fricke W.F."/>
            <person name="Reinecke F."/>
            <person name="Kusian B."/>
            <person name="Liesegang H."/>
            <person name="Cramm R."/>
            <person name="Eitinger T."/>
            <person name="Ewering C."/>
            <person name="Potter M."/>
            <person name="Schwartz E."/>
            <person name="Strittmatter A."/>
            <person name="Voss I."/>
            <person name="Gottschalk G."/>
            <person name="Steinbuechel A."/>
            <person name="Friedrich B."/>
            <person name="Bowien B."/>
        </authorList>
    </citation>
    <scope>NUCLEOTIDE SEQUENCE [LARGE SCALE GENOMIC DNA]</scope>
    <source>
        <strain evidence="2">ATCC 17699 / DSM 428 / KCTC 22496 / NCIMB 10442 / H16 / Stanier 337</strain>
    </source>
</reference>
<dbReference type="STRING" id="381666.H16_A2481"/>
<gene>
    <name evidence="1" type="ordered locus">H16_A2481</name>
</gene>
<proteinExistence type="predicted"/>
<dbReference type="AlphaFoldDB" id="Q0K8V2"/>
<name>Q0K8V2_CUPNH</name>
<evidence type="ECO:0000313" key="2">
    <source>
        <dbReference type="Proteomes" id="UP000008210"/>
    </source>
</evidence>
<keyword evidence="2" id="KW-1185">Reference proteome</keyword>
<sequence>MLVAEKDGIGPPAEVVGARGGEGGCMLMVVVGRVLGRVPLPSAIPRLNGLLRTPFKRPRSGPCPDTPIHVFLPRALTEHGIPSRIL</sequence>